<accession>A0AA38XKT4</accession>
<evidence type="ECO:0000313" key="8">
    <source>
        <dbReference type="Proteomes" id="UP001172673"/>
    </source>
</evidence>
<evidence type="ECO:0000256" key="4">
    <source>
        <dbReference type="ARBA" id="ARBA00023163"/>
    </source>
</evidence>
<name>A0AA38XKT4_9EURO</name>
<dbReference type="AlphaFoldDB" id="A0AA38XKT4"/>
<dbReference type="Proteomes" id="UP001172673">
    <property type="component" value="Unassembled WGS sequence"/>
</dbReference>
<dbReference type="Pfam" id="PF00172">
    <property type="entry name" value="Zn_clus"/>
    <property type="match status" value="1"/>
</dbReference>
<dbReference type="SUPFAM" id="SSF57701">
    <property type="entry name" value="Zn2/Cys6 DNA-binding domain"/>
    <property type="match status" value="1"/>
</dbReference>
<keyword evidence="2" id="KW-0805">Transcription regulation</keyword>
<dbReference type="EMBL" id="JAPDRK010000002">
    <property type="protein sequence ID" value="KAJ9615327.1"/>
    <property type="molecule type" value="Genomic_DNA"/>
</dbReference>
<dbReference type="CDD" id="cd00067">
    <property type="entry name" value="GAL4"/>
    <property type="match status" value="1"/>
</dbReference>
<dbReference type="PANTHER" id="PTHR37534">
    <property type="entry name" value="TRANSCRIPTIONAL ACTIVATOR PROTEIN UGA3"/>
    <property type="match status" value="1"/>
</dbReference>
<dbReference type="GO" id="GO:0000976">
    <property type="term" value="F:transcription cis-regulatory region binding"/>
    <property type="evidence" value="ECO:0007669"/>
    <property type="project" value="TreeGrafter"/>
</dbReference>
<dbReference type="PROSITE" id="PS00463">
    <property type="entry name" value="ZN2_CY6_FUNGAL_1"/>
    <property type="match status" value="1"/>
</dbReference>
<evidence type="ECO:0000256" key="2">
    <source>
        <dbReference type="ARBA" id="ARBA00023015"/>
    </source>
</evidence>
<comment type="caution">
    <text evidence="7">The sequence shown here is derived from an EMBL/GenBank/DDBJ whole genome shotgun (WGS) entry which is preliminary data.</text>
</comment>
<comment type="subcellular location">
    <subcellularLocation>
        <location evidence="1">Nucleus</location>
    </subcellularLocation>
</comment>
<organism evidence="7 8">
    <name type="scientific">Cladophialophora chaetospira</name>
    <dbReference type="NCBI Taxonomy" id="386627"/>
    <lineage>
        <taxon>Eukaryota</taxon>
        <taxon>Fungi</taxon>
        <taxon>Dikarya</taxon>
        <taxon>Ascomycota</taxon>
        <taxon>Pezizomycotina</taxon>
        <taxon>Eurotiomycetes</taxon>
        <taxon>Chaetothyriomycetidae</taxon>
        <taxon>Chaetothyriales</taxon>
        <taxon>Herpotrichiellaceae</taxon>
        <taxon>Cladophialophora</taxon>
    </lineage>
</organism>
<dbReference type="Gene3D" id="4.10.240.10">
    <property type="entry name" value="Zn(2)-C6 fungal-type DNA-binding domain"/>
    <property type="match status" value="1"/>
</dbReference>
<dbReference type="PANTHER" id="PTHR37534:SF11">
    <property type="entry name" value="ZN(II)2CYS6 TRANSCRIPTION FACTOR (EUROFUNG)"/>
    <property type="match status" value="1"/>
</dbReference>
<dbReference type="GO" id="GO:0005634">
    <property type="term" value="C:nucleus"/>
    <property type="evidence" value="ECO:0007669"/>
    <property type="project" value="UniProtKB-SubCell"/>
</dbReference>
<evidence type="ECO:0000259" key="6">
    <source>
        <dbReference type="PROSITE" id="PS50048"/>
    </source>
</evidence>
<dbReference type="GO" id="GO:0000981">
    <property type="term" value="F:DNA-binding transcription factor activity, RNA polymerase II-specific"/>
    <property type="evidence" value="ECO:0007669"/>
    <property type="project" value="InterPro"/>
</dbReference>
<evidence type="ECO:0000313" key="7">
    <source>
        <dbReference type="EMBL" id="KAJ9615327.1"/>
    </source>
</evidence>
<evidence type="ECO:0000256" key="3">
    <source>
        <dbReference type="ARBA" id="ARBA00023125"/>
    </source>
</evidence>
<dbReference type="PROSITE" id="PS50048">
    <property type="entry name" value="ZN2_CY6_FUNGAL_2"/>
    <property type="match status" value="1"/>
</dbReference>
<dbReference type="Pfam" id="PF11951">
    <property type="entry name" value="Fungal_trans_2"/>
    <property type="match status" value="1"/>
</dbReference>
<dbReference type="InterPro" id="IPR036864">
    <property type="entry name" value="Zn2-C6_fun-type_DNA-bd_sf"/>
</dbReference>
<dbReference type="GO" id="GO:0008270">
    <property type="term" value="F:zinc ion binding"/>
    <property type="evidence" value="ECO:0007669"/>
    <property type="project" value="InterPro"/>
</dbReference>
<evidence type="ECO:0000256" key="1">
    <source>
        <dbReference type="ARBA" id="ARBA00004123"/>
    </source>
</evidence>
<feature type="domain" description="Zn(2)-C6 fungal-type" evidence="6">
    <location>
        <begin position="11"/>
        <end position="39"/>
    </location>
</feature>
<dbReference type="SMART" id="SM00066">
    <property type="entry name" value="GAL4"/>
    <property type="match status" value="1"/>
</dbReference>
<proteinExistence type="predicted"/>
<keyword evidence="5" id="KW-0539">Nucleus</keyword>
<gene>
    <name evidence="7" type="ORF">H2200_001402</name>
</gene>
<reference evidence="7" key="1">
    <citation type="submission" date="2022-10" db="EMBL/GenBank/DDBJ databases">
        <title>Culturing micro-colonial fungi from biological soil crusts in the Mojave desert and describing Neophaeococcomyces mojavensis, and introducing the new genera and species Taxawa tesnikishii.</title>
        <authorList>
            <person name="Kurbessoian T."/>
            <person name="Stajich J.E."/>
        </authorList>
    </citation>
    <scope>NUCLEOTIDE SEQUENCE</scope>
    <source>
        <strain evidence="7">TK_41</strain>
    </source>
</reference>
<sequence>MYSSVDRPPGGCGACKTKRLKCGQERPGCVRCVRRGISCPGYLQKLKWSTKHEILGDRRRGFSDGRGKRKADIATQALRPVLEDNQPTPPVEIINPIAVDDVTGLLGQDDQLDLLPFWSDGNDETPSIYWPFDSTIQSGNGGSPGHDIDFGVYPTSSEHLAWLTESTQTQFQQQAVDHAPLDLESSTMKGYMMPIHQKDACPLIRPGEIGLADAVSQEPTIGTMAQAAVSPDTSQLILTRRSNVATETSNALTIDKPITDDSSVLVAYYFKDTAQIFSCYDGNLNPFRKTISTLWAASPLIYHSLSSMAAASLDHIFPQYRSMGLHHRKEAISLIEQASVVDETTLLAMLMLGGTASWHNPRDIGTHFLNLLVKHLHHMKSNGHFKQDATNYRFFQEAAMYWEMLLAYVVDSPELDKSGGSAVIDEQVSSRKVPHPWTGVARDTQYLVQEVGRLVRQQRKRAQLHRFMSHAHVRELRRAMERAEDLEGRLLTISLSTSRDGDVINPEDAQIPLWHLFTIGDVYRCAGLIQLYRVFPDLLHAKMTLDSGILTLHHENTMSSINVGVHSAVDDVPETSVSSLANRWLCAYTVKTVELLRTIPLESGTKDFQPFLLVALCSELRIQPEPFHTQAVEDEAAGIGNMRMGECGTVSKSIRSPSAGSLPVIRARGLTLSRLNSYLHMLPPRPIHICIDIVKASWERIDEATMRCASARKTNESVEPEAVDVYWLDVMMEHGWETTLA</sequence>
<evidence type="ECO:0000256" key="5">
    <source>
        <dbReference type="ARBA" id="ARBA00023242"/>
    </source>
</evidence>
<keyword evidence="3" id="KW-0238">DNA-binding</keyword>
<protein>
    <recommendedName>
        <fullName evidence="6">Zn(2)-C6 fungal-type domain-containing protein</fullName>
    </recommendedName>
</protein>
<dbReference type="InterPro" id="IPR001138">
    <property type="entry name" value="Zn2Cys6_DnaBD"/>
</dbReference>
<dbReference type="InterPro" id="IPR021858">
    <property type="entry name" value="Fun_TF"/>
</dbReference>
<dbReference type="GO" id="GO:0045944">
    <property type="term" value="P:positive regulation of transcription by RNA polymerase II"/>
    <property type="evidence" value="ECO:0007669"/>
    <property type="project" value="TreeGrafter"/>
</dbReference>
<keyword evidence="8" id="KW-1185">Reference proteome</keyword>
<keyword evidence="4" id="KW-0804">Transcription</keyword>